<accession>A0AA36HYX1</accession>
<dbReference type="AlphaFoldDB" id="A0AA36HYX1"/>
<protein>
    <submittedName>
        <fullName evidence="2">Uncharacterized protein</fullName>
    </submittedName>
</protein>
<feature type="region of interest" description="Disordered" evidence="1">
    <location>
        <begin position="1"/>
        <end position="128"/>
    </location>
</feature>
<organism evidence="2 3">
    <name type="scientific">Effrenium voratum</name>
    <dbReference type="NCBI Taxonomy" id="2562239"/>
    <lineage>
        <taxon>Eukaryota</taxon>
        <taxon>Sar</taxon>
        <taxon>Alveolata</taxon>
        <taxon>Dinophyceae</taxon>
        <taxon>Suessiales</taxon>
        <taxon>Symbiodiniaceae</taxon>
        <taxon>Effrenium</taxon>
    </lineage>
</organism>
<dbReference type="EMBL" id="CAUJNA010000495">
    <property type="protein sequence ID" value="CAJ1377854.1"/>
    <property type="molecule type" value="Genomic_DNA"/>
</dbReference>
<comment type="caution">
    <text evidence="2">The sequence shown here is derived from an EMBL/GenBank/DDBJ whole genome shotgun (WGS) entry which is preliminary data.</text>
</comment>
<evidence type="ECO:0000256" key="1">
    <source>
        <dbReference type="SAM" id="MobiDB-lite"/>
    </source>
</evidence>
<keyword evidence="3" id="KW-1185">Reference proteome</keyword>
<dbReference type="Proteomes" id="UP001178507">
    <property type="component" value="Unassembled WGS sequence"/>
</dbReference>
<feature type="compositionally biased region" description="Basic and acidic residues" evidence="1">
    <location>
        <begin position="47"/>
        <end position="81"/>
    </location>
</feature>
<evidence type="ECO:0000313" key="3">
    <source>
        <dbReference type="Proteomes" id="UP001178507"/>
    </source>
</evidence>
<evidence type="ECO:0000313" key="2">
    <source>
        <dbReference type="EMBL" id="CAJ1377854.1"/>
    </source>
</evidence>
<reference evidence="2" key="1">
    <citation type="submission" date="2023-08" db="EMBL/GenBank/DDBJ databases">
        <authorList>
            <person name="Chen Y."/>
            <person name="Shah S."/>
            <person name="Dougan E. K."/>
            <person name="Thang M."/>
            <person name="Chan C."/>
        </authorList>
    </citation>
    <scope>NUCLEOTIDE SEQUENCE</scope>
</reference>
<gene>
    <name evidence="2" type="ORF">EVOR1521_LOCUS6554</name>
</gene>
<sequence>MMQSPELLSASPLEGGSPSPVTTEVPDTDSDVDMAMIEPKKTTKTFKAKEMETKGETKDKATGEPVKETKDKQGRQGRGGDQEQGEQGRQGHDGQAREGNQGGSQGHKGRAREGDQGQGEQQGQGHKG</sequence>
<proteinExistence type="predicted"/>
<name>A0AA36HYX1_9DINO</name>